<name>A0A8S5PDG0_9CAUD</name>
<evidence type="ECO:0000256" key="1">
    <source>
        <dbReference type="ARBA" id="ARBA00022722"/>
    </source>
</evidence>
<dbReference type="PANTHER" id="PTHR41286">
    <property type="entry name" value="HNH NUCLEASE YAJD-RELATED"/>
    <property type="match status" value="1"/>
</dbReference>
<dbReference type="SMART" id="SM00507">
    <property type="entry name" value="HNHc"/>
    <property type="match status" value="1"/>
</dbReference>
<dbReference type="PANTHER" id="PTHR41286:SF1">
    <property type="entry name" value="HNH NUCLEASE YAJD-RELATED"/>
    <property type="match status" value="1"/>
</dbReference>
<reference evidence="4" key="1">
    <citation type="journal article" date="2021" name="Proc. Natl. Acad. Sci. U.S.A.">
        <title>A Catalog of Tens of Thousands of Viruses from Human Metagenomes Reveals Hidden Associations with Chronic Diseases.</title>
        <authorList>
            <person name="Tisza M.J."/>
            <person name="Buck C.B."/>
        </authorList>
    </citation>
    <scope>NUCLEOTIDE SEQUENCE</scope>
    <source>
        <strain evidence="4">CtFSL3</strain>
    </source>
</reference>
<accession>A0A8S5PDG0</accession>
<dbReference type="InterPro" id="IPR003615">
    <property type="entry name" value="HNH_nuc"/>
</dbReference>
<dbReference type="InterPro" id="IPR002711">
    <property type="entry name" value="HNH"/>
</dbReference>
<dbReference type="Gene3D" id="1.10.30.50">
    <property type="match status" value="1"/>
</dbReference>
<dbReference type="GO" id="GO:0008270">
    <property type="term" value="F:zinc ion binding"/>
    <property type="evidence" value="ECO:0007669"/>
    <property type="project" value="InterPro"/>
</dbReference>
<evidence type="ECO:0000313" key="4">
    <source>
        <dbReference type="EMBL" id="DAE04712.1"/>
    </source>
</evidence>
<feature type="domain" description="HNH nuclease" evidence="3">
    <location>
        <begin position="53"/>
        <end position="106"/>
    </location>
</feature>
<proteinExistence type="predicted"/>
<sequence>MPRKPKKPCRFPGCPNLTDDMYCADHVHIMNARYNKYERPYDSSVRYGAEWRKIRNRYIQAHPLCEMCRGRGLVVAATEVHHKIPLSRGGSHDDENLMSLCKSCHSRITAEMGDRWGKNR</sequence>
<organism evidence="4">
    <name type="scientific">Siphoviridae sp. ctFSL3</name>
    <dbReference type="NCBI Taxonomy" id="2825404"/>
    <lineage>
        <taxon>Viruses</taxon>
        <taxon>Duplodnaviria</taxon>
        <taxon>Heunggongvirae</taxon>
        <taxon>Uroviricota</taxon>
        <taxon>Caudoviricetes</taxon>
    </lineage>
</organism>
<dbReference type="GO" id="GO:0016787">
    <property type="term" value="F:hydrolase activity"/>
    <property type="evidence" value="ECO:0007669"/>
    <property type="project" value="UniProtKB-KW"/>
</dbReference>
<evidence type="ECO:0000256" key="2">
    <source>
        <dbReference type="ARBA" id="ARBA00022801"/>
    </source>
</evidence>
<dbReference type="GO" id="GO:0003676">
    <property type="term" value="F:nucleic acid binding"/>
    <property type="evidence" value="ECO:0007669"/>
    <property type="project" value="InterPro"/>
</dbReference>
<protein>
    <submittedName>
        <fullName evidence="4">HNH endonuclease</fullName>
    </submittedName>
</protein>
<dbReference type="Pfam" id="PF01844">
    <property type="entry name" value="HNH"/>
    <property type="match status" value="1"/>
</dbReference>
<dbReference type="CDD" id="cd00085">
    <property type="entry name" value="HNHc"/>
    <property type="match status" value="1"/>
</dbReference>
<dbReference type="EMBL" id="BK015393">
    <property type="protein sequence ID" value="DAE04712.1"/>
    <property type="molecule type" value="Genomic_DNA"/>
</dbReference>
<keyword evidence="2" id="KW-0378">Hydrolase</keyword>
<evidence type="ECO:0000259" key="3">
    <source>
        <dbReference type="SMART" id="SM00507"/>
    </source>
</evidence>
<dbReference type="GO" id="GO:0004519">
    <property type="term" value="F:endonuclease activity"/>
    <property type="evidence" value="ECO:0007669"/>
    <property type="project" value="UniProtKB-KW"/>
</dbReference>
<keyword evidence="4" id="KW-0255">Endonuclease</keyword>
<keyword evidence="1" id="KW-0540">Nuclease</keyword>